<dbReference type="PANTHER" id="PTHR16171">
    <property type="entry name" value="DNA REPAIR PROTEIN COMPLEMENTING XP-G CELLS-RELATED"/>
    <property type="match status" value="1"/>
</dbReference>
<dbReference type="eggNOG" id="KOG2520">
    <property type="taxonomic scope" value="Eukaryota"/>
</dbReference>
<evidence type="ECO:0000256" key="1">
    <source>
        <dbReference type="ARBA" id="ARBA00004123"/>
    </source>
</evidence>
<dbReference type="InterPro" id="IPR006085">
    <property type="entry name" value="XPG_DNA_repair_N"/>
</dbReference>
<keyword evidence="5" id="KW-1185">Reference proteome</keyword>
<reference evidence="4 5" key="1">
    <citation type="journal article" date="2014" name="Genome Biol.">
        <title>Transcriptome and methylome profiling reveals relics of genome dominance in the mesopolyploid Brassica oleracea.</title>
        <authorList>
            <person name="Parkin I.A."/>
            <person name="Koh C."/>
            <person name="Tang H."/>
            <person name="Robinson S.J."/>
            <person name="Kagale S."/>
            <person name="Clarke W.E."/>
            <person name="Town C.D."/>
            <person name="Nixon J."/>
            <person name="Krishnakumar V."/>
            <person name="Bidwell S.L."/>
            <person name="Denoeud F."/>
            <person name="Belcram H."/>
            <person name="Links M.G."/>
            <person name="Just J."/>
            <person name="Clarke C."/>
            <person name="Bender T."/>
            <person name="Huebert T."/>
            <person name="Mason A.S."/>
            <person name="Pires J.C."/>
            <person name="Barker G."/>
            <person name="Moore J."/>
            <person name="Walley P.G."/>
            <person name="Manoli S."/>
            <person name="Batley J."/>
            <person name="Edwards D."/>
            <person name="Nelson M.N."/>
            <person name="Wang X."/>
            <person name="Paterson A.H."/>
            <person name="King G."/>
            <person name="Bancroft I."/>
            <person name="Chalhoub B."/>
            <person name="Sharpe A.G."/>
        </authorList>
    </citation>
    <scope>NUCLEOTIDE SEQUENCE</scope>
    <source>
        <strain evidence="4 5">cv. TO1000</strain>
    </source>
</reference>
<dbReference type="Gene3D" id="3.40.50.1010">
    <property type="entry name" value="5'-nuclease"/>
    <property type="match status" value="1"/>
</dbReference>
<sequence length="240" mass="26922">MGVRGLWELLAPVGRRVSVETLAGKRLAIDVSIWMVQFIKAMKDEKSDMVSVFDGGTPALKRRTVIARRRQRENAQTKIRKTAEKLLLNRLKEMRLKEQPNDLKKQRLQQSRSAGDKKRVFSVSLEEPLRDSADEDGAGAVVFRRKKWMRSSVAGETVNDFATKGSSVTTEKIQGGIDIRLKGVFLGLSSNARYQIINILERVLEGSTESKCIHVVAVAFKVGVRFSNNVYGGVQFVDWA</sequence>
<reference evidence="4" key="2">
    <citation type="submission" date="2015-03" db="UniProtKB">
        <authorList>
            <consortium name="EnsemblPlants"/>
        </authorList>
    </citation>
    <scope>IDENTIFICATION</scope>
</reference>
<dbReference type="GO" id="GO:0003697">
    <property type="term" value="F:single-stranded DNA binding"/>
    <property type="evidence" value="ECO:0007669"/>
    <property type="project" value="TreeGrafter"/>
</dbReference>
<dbReference type="SUPFAM" id="SSF88723">
    <property type="entry name" value="PIN domain-like"/>
    <property type="match status" value="1"/>
</dbReference>
<feature type="domain" description="XPG N-terminal" evidence="3">
    <location>
        <begin position="1"/>
        <end position="75"/>
    </location>
</feature>
<dbReference type="SMART" id="SM00485">
    <property type="entry name" value="XPGN"/>
    <property type="match status" value="1"/>
</dbReference>
<dbReference type="PANTHER" id="PTHR16171:SF7">
    <property type="entry name" value="DNA REPAIR PROTEIN RAD2"/>
    <property type="match status" value="1"/>
</dbReference>
<evidence type="ECO:0000313" key="5">
    <source>
        <dbReference type="Proteomes" id="UP000032141"/>
    </source>
</evidence>
<dbReference type="Gramene" id="Bo7g078390.1">
    <property type="protein sequence ID" value="Bo7g078390.1"/>
    <property type="gene ID" value="Bo7g078390"/>
</dbReference>
<accession>A0A0D3DA30</accession>
<dbReference type="InterPro" id="IPR029060">
    <property type="entry name" value="PIN-like_dom_sf"/>
</dbReference>
<dbReference type="Proteomes" id="UP000032141">
    <property type="component" value="Chromosome C7"/>
</dbReference>
<name>A0A0D3DA30_BRAOL</name>
<dbReference type="GO" id="GO:0004520">
    <property type="term" value="F:DNA endonuclease activity"/>
    <property type="evidence" value="ECO:0007669"/>
    <property type="project" value="TreeGrafter"/>
</dbReference>
<dbReference type="GO" id="GO:0005634">
    <property type="term" value="C:nucleus"/>
    <property type="evidence" value="ECO:0007669"/>
    <property type="project" value="UniProtKB-SubCell"/>
</dbReference>
<dbReference type="OMA" id="TESKCIH"/>
<evidence type="ECO:0000256" key="2">
    <source>
        <dbReference type="ARBA" id="ARBA00023242"/>
    </source>
</evidence>
<dbReference type="Pfam" id="PF00752">
    <property type="entry name" value="XPG_N"/>
    <property type="match status" value="1"/>
</dbReference>
<protein>
    <recommendedName>
        <fullName evidence="3">XPG N-terminal domain-containing protein</fullName>
    </recommendedName>
</protein>
<evidence type="ECO:0000259" key="3">
    <source>
        <dbReference type="SMART" id="SM00485"/>
    </source>
</evidence>
<dbReference type="EnsemblPlants" id="Bo7g078390.1">
    <property type="protein sequence ID" value="Bo7g078390.1"/>
    <property type="gene ID" value="Bo7g078390"/>
</dbReference>
<dbReference type="HOGENOM" id="CLU_1157834_0_0_1"/>
<proteinExistence type="predicted"/>
<organism evidence="4 5">
    <name type="scientific">Brassica oleracea var. oleracea</name>
    <dbReference type="NCBI Taxonomy" id="109376"/>
    <lineage>
        <taxon>Eukaryota</taxon>
        <taxon>Viridiplantae</taxon>
        <taxon>Streptophyta</taxon>
        <taxon>Embryophyta</taxon>
        <taxon>Tracheophyta</taxon>
        <taxon>Spermatophyta</taxon>
        <taxon>Magnoliopsida</taxon>
        <taxon>eudicotyledons</taxon>
        <taxon>Gunneridae</taxon>
        <taxon>Pentapetalae</taxon>
        <taxon>rosids</taxon>
        <taxon>malvids</taxon>
        <taxon>Brassicales</taxon>
        <taxon>Brassicaceae</taxon>
        <taxon>Brassiceae</taxon>
        <taxon>Brassica</taxon>
    </lineage>
</organism>
<dbReference type="AlphaFoldDB" id="A0A0D3DA30"/>
<dbReference type="STRING" id="109376.A0A0D3DA30"/>
<comment type="subcellular location">
    <subcellularLocation>
        <location evidence="1">Nucleus</location>
    </subcellularLocation>
</comment>
<evidence type="ECO:0000313" key="4">
    <source>
        <dbReference type="EnsemblPlants" id="Bo7g078390.1"/>
    </source>
</evidence>
<keyword evidence="2" id="KW-0539">Nucleus</keyword>